<name>A0A0L0FJP1_9EUKA</name>
<dbReference type="GO" id="GO:0071949">
    <property type="term" value="F:FAD binding"/>
    <property type="evidence" value="ECO:0007669"/>
    <property type="project" value="InterPro"/>
</dbReference>
<comment type="cofactor">
    <cofactor evidence="1">
        <name>FAD</name>
        <dbReference type="ChEBI" id="CHEBI:57692"/>
    </cofactor>
</comment>
<keyword evidence="6" id="KW-0285">Flavoprotein</keyword>
<dbReference type="GeneID" id="25911034"/>
<evidence type="ECO:0000256" key="2">
    <source>
        <dbReference type="ARBA" id="ARBA00004367"/>
    </source>
</evidence>
<keyword evidence="18" id="KW-1185">Reference proteome</keyword>
<evidence type="ECO:0000313" key="17">
    <source>
        <dbReference type="EMBL" id="KNC76997.1"/>
    </source>
</evidence>
<dbReference type="GO" id="GO:0016972">
    <property type="term" value="F:thiol oxidase activity"/>
    <property type="evidence" value="ECO:0007669"/>
    <property type="project" value="InterPro"/>
</dbReference>
<evidence type="ECO:0000256" key="1">
    <source>
        <dbReference type="ARBA" id="ARBA00001974"/>
    </source>
</evidence>
<gene>
    <name evidence="17" type="ORF">SARC_10530</name>
</gene>
<keyword evidence="13" id="KW-1015">Disulfide bond</keyword>
<dbReference type="InterPro" id="IPR037192">
    <property type="entry name" value="ERO1-like_sf"/>
</dbReference>
<evidence type="ECO:0000256" key="12">
    <source>
        <dbReference type="ARBA" id="ARBA00023136"/>
    </source>
</evidence>
<evidence type="ECO:0000256" key="8">
    <source>
        <dbReference type="ARBA" id="ARBA00022824"/>
    </source>
</evidence>
<comment type="similarity">
    <text evidence="3">Belongs to the EROs family.</text>
</comment>
<comment type="subcellular location">
    <subcellularLocation>
        <location evidence="2">Endoplasmic reticulum membrane</location>
        <topology evidence="2">Peripheral membrane protein</topology>
        <orientation evidence="2">Lumenal side</orientation>
    </subcellularLocation>
</comment>
<evidence type="ECO:0000313" key="18">
    <source>
        <dbReference type="Proteomes" id="UP000054560"/>
    </source>
</evidence>
<keyword evidence="10" id="KW-0249">Electron transport</keyword>
<evidence type="ECO:0000256" key="6">
    <source>
        <dbReference type="ARBA" id="ARBA00022630"/>
    </source>
</evidence>
<dbReference type="PANTHER" id="PTHR12613">
    <property type="entry name" value="ERO1-RELATED"/>
    <property type="match status" value="1"/>
</dbReference>
<protein>
    <recommendedName>
        <fullName evidence="19">Endoplasmic reticulum oxidoreductin 1</fullName>
    </recommendedName>
</protein>
<dbReference type="GO" id="GO:0015035">
    <property type="term" value="F:protein-disulfide reductase activity"/>
    <property type="evidence" value="ECO:0007669"/>
    <property type="project" value="InterPro"/>
</dbReference>
<evidence type="ECO:0000256" key="4">
    <source>
        <dbReference type="ARBA" id="ARBA00011802"/>
    </source>
</evidence>
<keyword evidence="5" id="KW-0813">Transport</keyword>
<sequence>MQVVDYAHTAHAFDETVMFGGNAFEMDNLKVEFRDKFHNVSRIMDCVECAKCRMWGKLQIEGLATAIKILFTNTYTSDEIEPETCPAEQTGSSSAFSKNLKLRRNEVVSLFQTLEHFSYSINQLEGLRNMYIPDPKTREQSKPPPDFAKPAFAIDGTKGTL</sequence>
<dbReference type="STRING" id="667725.A0A0L0FJP1"/>
<evidence type="ECO:0000256" key="9">
    <source>
        <dbReference type="ARBA" id="ARBA00022827"/>
    </source>
</evidence>
<keyword evidence="7" id="KW-0732">Signal</keyword>
<keyword evidence="12" id="KW-0472">Membrane</keyword>
<reference evidence="17 18" key="1">
    <citation type="submission" date="2011-02" db="EMBL/GenBank/DDBJ databases">
        <title>The Genome Sequence of Sphaeroforma arctica JP610.</title>
        <authorList>
            <consortium name="The Broad Institute Genome Sequencing Platform"/>
            <person name="Russ C."/>
            <person name="Cuomo C."/>
            <person name="Young S.K."/>
            <person name="Zeng Q."/>
            <person name="Gargeya S."/>
            <person name="Alvarado L."/>
            <person name="Berlin A."/>
            <person name="Chapman S.B."/>
            <person name="Chen Z."/>
            <person name="Freedman E."/>
            <person name="Gellesch M."/>
            <person name="Goldberg J."/>
            <person name="Griggs A."/>
            <person name="Gujja S."/>
            <person name="Heilman E."/>
            <person name="Heiman D."/>
            <person name="Howarth C."/>
            <person name="Mehta T."/>
            <person name="Neiman D."/>
            <person name="Pearson M."/>
            <person name="Roberts A."/>
            <person name="Saif S."/>
            <person name="Shea T."/>
            <person name="Shenoy N."/>
            <person name="Sisk P."/>
            <person name="Stolte C."/>
            <person name="Sykes S."/>
            <person name="White J."/>
            <person name="Yandava C."/>
            <person name="Burger G."/>
            <person name="Gray M.W."/>
            <person name="Holland P.W.H."/>
            <person name="King N."/>
            <person name="Lang F.B.F."/>
            <person name="Roger A.J."/>
            <person name="Ruiz-Trillo I."/>
            <person name="Haas B."/>
            <person name="Nusbaum C."/>
            <person name="Birren B."/>
        </authorList>
    </citation>
    <scope>NUCLEOTIDE SEQUENCE [LARGE SCALE GENOMIC DNA]</scope>
    <source>
        <strain evidence="17 18">JP610</strain>
    </source>
</reference>
<evidence type="ECO:0000256" key="10">
    <source>
        <dbReference type="ARBA" id="ARBA00022982"/>
    </source>
</evidence>
<organism evidence="17 18">
    <name type="scientific">Sphaeroforma arctica JP610</name>
    <dbReference type="NCBI Taxonomy" id="667725"/>
    <lineage>
        <taxon>Eukaryota</taxon>
        <taxon>Ichthyosporea</taxon>
        <taxon>Ichthyophonida</taxon>
        <taxon>Sphaeroforma</taxon>
    </lineage>
</organism>
<comment type="subunit">
    <text evidence="4">May function both as a monomer and a homodimer.</text>
</comment>
<feature type="region of interest" description="Disordered" evidence="16">
    <location>
        <begin position="133"/>
        <end position="161"/>
    </location>
</feature>
<keyword evidence="11" id="KW-0560">Oxidoreductase</keyword>
<accession>A0A0L0FJP1</accession>
<dbReference type="SUPFAM" id="SSF110019">
    <property type="entry name" value="ERO1-like"/>
    <property type="match status" value="1"/>
</dbReference>
<keyword evidence="15" id="KW-0676">Redox-active center</keyword>
<keyword evidence="8" id="KW-0256">Endoplasmic reticulum</keyword>
<evidence type="ECO:0000256" key="16">
    <source>
        <dbReference type="SAM" id="MobiDB-lite"/>
    </source>
</evidence>
<evidence type="ECO:0000256" key="5">
    <source>
        <dbReference type="ARBA" id="ARBA00022448"/>
    </source>
</evidence>
<proteinExistence type="inferred from homology"/>
<keyword evidence="9" id="KW-0274">FAD</keyword>
<dbReference type="InterPro" id="IPR007266">
    <property type="entry name" value="Ero1"/>
</dbReference>
<dbReference type="eggNOG" id="KOG2608">
    <property type="taxonomic scope" value="Eukaryota"/>
</dbReference>
<dbReference type="GO" id="GO:0005789">
    <property type="term" value="C:endoplasmic reticulum membrane"/>
    <property type="evidence" value="ECO:0007669"/>
    <property type="project" value="UniProtKB-SubCell"/>
</dbReference>
<evidence type="ECO:0008006" key="19">
    <source>
        <dbReference type="Google" id="ProtNLM"/>
    </source>
</evidence>
<evidence type="ECO:0000256" key="13">
    <source>
        <dbReference type="ARBA" id="ARBA00023157"/>
    </source>
</evidence>
<evidence type="ECO:0000256" key="11">
    <source>
        <dbReference type="ARBA" id="ARBA00023002"/>
    </source>
</evidence>
<evidence type="ECO:0000256" key="3">
    <source>
        <dbReference type="ARBA" id="ARBA00008277"/>
    </source>
</evidence>
<dbReference type="AlphaFoldDB" id="A0A0L0FJP1"/>
<dbReference type="GO" id="GO:0034975">
    <property type="term" value="P:protein folding in endoplasmic reticulum"/>
    <property type="evidence" value="ECO:0007669"/>
    <property type="project" value="InterPro"/>
</dbReference>
<dbReference type="RefSeq" id="XP_014150899.1">
    <property type="nucleotide sequence ID" value="XM_014295424.1"/>
</dbReference>
<dbReference type="PANTHER" id="PTHR12613:SF0">
    <property type="entry name" value="ERO1-LIKE PROTEIN"/>
    <property type="match status" value="1"/>
</dbReference>
<dbReference type="Proteomes" id="UP000054560">
    <property type="component" value="Unassembled WGS sequence"/>
</dbReference>
<evidence type="ECO:0000256" key="7">
    <source>
        <dbReference type="ARBA" id="ARBA00022729"/>
    </source>
</evidence>
<dbReference type="Pfam" id="PF04137">
    <property type="entry name" value="ERO1"/>
    <property type="match status" value="1"/>
</dbReference>
<evidence type="ECO:0000256" key="14">
    <source>
        <dbReference type="ARBA" id="ARBA00023180"/>
    </source>
</evidence>
<keyword evidence="14" id="KW-0325">Glycoprotein</keyword>
<evidence type="ECO:0000256" key="15">
    <source>
        <dbReference type="ARBA" id="ARBA00023284"/>
    </source>
</evidence>
<dbReference type="OrthoDB" id="1730390at2759"/>
<dbReference type="EMBL" id="KQ242881">
    <property type="protein sequence ID" value="KNC76997.1"/>
    <property type="molecule type" value="Genomic_DNA"/>
</dbReference>